<organism evidence="2 3">
    <name type="scientific">Microvirga flocculans</name>
    <dbReference type="NCBI Taxonomy" id="217168"/>
    <lineage>
        <taxon>Bacteria</taxon>
        <taxon>Pseudomonadati</taxon>
        <taxon>Pseudomonadota</taxon>
        <taxon>Alphaproteobacteria</taxon>
        <taxon>Hyphomicrobiales</taxon>
        <taxon>Methylobacteriaceae</taxon>
        <taxon>Microvirga</taxon>
    </lineage>
</organism>
<dbReference type="EMBL" id="JACIDC010000016">
    <property type="protein sequence ID" value="MBB4041928.1"/>
    <property type="molecule type" value="Genomic_DNA"/>
</dbReference>
<dbReference type="InterPro" id="IPR050767">
    <property type="entry name" value="Sel1_AlgK"/>
</dbReference>
<dbReference type="PROSITE" id="PS00626">
    <property type="entry name" value="RCC1_2"/>
    <property type="match status" value="1"/>
</dbReference>
<feature type="transmembrane region" description="Helical" evidence="1">
    <location>
        <begin position="70"/>
        <end position="88"/>
    </location>
</feature>
<dbReference type="Gene3D" id="1.25.40.10">
    <property type="entry name" value="Tetratricopeptide repeat domain"/>
    <property type="match status" value="2"/>
</dbReference>
<protein>
    <recommendedName>
        <fullName evidence="4">Sel1 repeat family protein</fullName>
    </recommendedName>
</protein>
<evidence type="ECO:0000313" key="2">
    <source>
        <dbReference type="EMBL" id="MBB4041928.1"/>
    </source>
</evidence>
<evidence type="ECO:0008006" key="4">
    <source>
        <dbReference type="Google" id="ProtNLM"/>
    </source>
</evidence>
<dbReference type="Pfam" id="PF08238">
    <property type="entry name" value="Sel1"/>
    <property type="match status" value="4"/>
</dbReference>
<reference evidence="2 3" key="1">
    <citation type="submission" date="2020-08" db="EMBL/GenBank/DDBJ databases">
        <title>Genomic Encyclopedia of Type Strains, Phase IV (KMG-IV): sequencing the most valuable type-strain genomes for metagenomic binning, comparative biology and taxonomic classification.</title>
        <authorList>
            <person name="Goeker M."/>
        </authorList>
    </citation>
    <scope>NUCLEOTIDE SEQUENCE [LARGE SCALE GENOMIC DNA]</scope>
    <source>
        <strain evidence="2 3">DSM 15743</strain>
    </source>
</reference>
<name>A0A7W6N9Y1_9HYPH</name>
<evidence type="ECO:0000256" key="1">
    <source>
        <dbReference type="SAM" id="Phobius"/>
    </source>
</evidence>
<dbReference type="PANTHER" id="PTHR11102">
    <property type="entry name" value="SEL-1-LIKE PROTEIN"/>
    <property type="match status" value="1"/>
</dbReference>
<keyword evidence="1" id="KW-0472">Membrane</keyword>
<dbReference type="AlphaFoldDB" id="A0A7W6N9Y1"/>
<keyword evidence="1" id="KW-1133">Transmembrane helix</keyword>
<sequence>MDARLIDKSNLPSRRGAFRLGLLDDGAILATDAASGHLWTCAKTVGPARDGVSPITPELQKKKPMRTFKLIAATLWLASFGAGAAYALDAAPRPQPLTPALAPAMAPATKYGSVRDALRSGMRDYNAGDKVGAVHALEFAAGQGHSLALWKLGRMYADGDGVEHDDLKAFEYFSKLADQHADESPDSPNAAVVSSAFVALGSYFLDGIKGTYVSANPERAVEMFNYAASYFSDSNAQYNLARLYLEGTGVRKDARHAARWFNLAAEKGHTASQALLGHLLITGQGVPRQRAKGLMWLTLAREASTDAVKDQWIVDLYEDAFAAADESDRKLALALLEQYIQSRR</sequence>
<evidence type="ECO:0000313" key="3">
    <source>
        <dbReference type="Proteomes" id="UP000519439"/>
    </source>
</evidence>
<dbReference type="InterPro" id="IPR000408">
    <property type="entry name" value="Reg_chr_condens"/>
</dbReference>
<dbReference type="Proteomes" id="UP000519439">
    <property type="component" value="Unassembled WGS sequence"/>
</dbReference>
<keyword evidence="3" id="KW-1185">Reference proteome</keyword>
<dbReference type="InterPro" id="IPR006597">
    <property type="entry name" value="Sel1-like"/>
</dbReference>
<accession>A0A7W6N9Y1</accession>
<dbReference type="SUPFAM" id="SSF81901">
    <property type="entry name" value="HCP-like"/>
    <property type="match status" value="1"/>
</dbReference>
<dbReference type="InterPro" id="IPR011990">
    <property type="entry name" value="TPR-like_helical_dom_sf"/>
</dbReference>
<keyword evidence="1" id="KW-0812">Transmembrane</keyword>
<proteinExistence type="predicted"/>
<dbReference type="PANTHER" id="PTHR11102:SF160">
    <property type="entry name" value="ERAD-ASSOCIATED E3 UBIQUITIN-PROTEIN LIGASE COMPONENT HRD3"/>
    <property type="match status" value="1"/>
</dbReference>
<gene>
    <name evidence="2" type="ORF">GGR34_003611</name>
</gene>
<dbReference type="SMART" id="SM00671">
    <property type="entry name" value="SEL1"/>
    <property type="match status" value="4"/>
</dbReference>
<comment type="caution">
    <text evidence="2">The sequence shown here is derived from an EMBL/GenBank/DDBJ whole genome shotgun (WGS) entry which is preliminary data.</text>
</comment>